<evidence type="ECO:0000313" key="3">
    <source>
        <dbReference type="RefSeq" id="XP_019621630.1"/>
    </source>
</evidence>
<feature type="compositionally biased region" description="Polar residues" evidence="1">
    <location>
        <begin position="304"/>
        <end position="313"/>
    </location>
</feature>
<feature type="compositionally biased region" description="Basic and acidic residues" evidence="1">
    <location>
        <begin position="44"/>
        <end position="55"/>
    </location>
</feature>
<evidence type="ECO:0000313" key="4">
    <source>
        <dbReference type="RefSeq" id="XP_019621631.1"/>
    </source>
</evidence>
<feature type="compositionally biased region" description="Polar residues" evidence="1">
    <location>
        <begin position="523"/>
        <end position="541"/>
    </location>
</feature>
<accession>A0A6P4XYA8</accession>
<dbReference type="Proteomes" id="UP000515135">
    <property type="component" value="Unplaced"/>
</dbReference>
<feature type="compositionally biased region" description="Polar residues" evidence="1">
    <location>
        <begin position="277"/>
        <end position="287"/>
    </location>
</feature>
<organism evidence="2 3">
    <name type="scientific">Branchiostoma belcheri</name>
    <name type="common">Amphioxus</name>
    <dbReference type="NCBI Taxonomy" id="7741"/>
    <lineage>
        <taxon>Eukaryota</taxon>
        <taxon>Metazoa</taxon>
        <taxon>Chordata</taxon>
        <taxon>Cephalochordata</taxon>
        <taxon>Leptocardii</taxon>
        <taxon>Amphioxiformes</taxon>
        <taxon>Branchiostomatidae</taxon>
        <taxon>Branchiostoma</taxon>
    </lineage>
</organism>
<dbReference type="AlphaFoldDB" id="A0A6P4XYA8"/>
<feature type="region of interest" description="Disordered" evidence="1">
    <location>
        <begin position="454"/>
        <end position="557"/>
    </location>
</feature>
<sequence length="601" mass="67286">MRMSLEGAERRVQHRVVQQNHNAQVPAAEQTDSTALDLTTKPKRNTDEAPVDLRRKSTSPDTTGPAPRAERATISPRNSQSSDRQVPAAAAPPSQFPVIPQRHVQAAVMPRVPPPLIQVRPKPSQASDGKLQVESRQSTNVHPTAQQRMSHTQTFPAYQGEEMQSFVARHPNPPTLIASPNVQHLLPPPVGAKASPAYQGEEMKSFVARHRNPPTLIASPNVQHLLPPPVGAKASPAYQGEEMKSFVARHPNPPTIIASPNVQHLLPPPVGAKASPCPTQTTTSNPRQRYILPKQGKPSEEKSTVSCLNNAPKDTSDVTPARYYRLGRVPEYMRGGAWHPNQPTTVECTVPDQSITVDHTVSNQPTTVEYTITNQPTTMQCTTKKQSITVEPTVPNQPITMENTEPNQSTTMEQTVASQPMTVDLTGPEEGLEKEQPRRLSMVEWARTFAIYATAKQQEKKMKPTPRKRGPKPRTNRQNKPQKRHDHMREIELEQRQNQGEQVAQQQQQQQEEEELHKRQAEQNKQSQENDTEEQSQARSNSHQEQDQEQKNSEATLCQDAGSKLWWERLQELMATMGERQKQDPGFAQKVVRELVPDAKH</sequence>
<dbReference type="GeneID" id="109467921"/>
<feature type="compositionally biased region" description="Basic and acidic residues" evidence="1">
    <location>
        <begin position="542"/>
        <end position="552"/>
    </location>
</feature>
<evidence type="ECO:0000313" key="2">
    <source>
        <dbReference type="Proteomes" id="UP000515135"/>
    </source>
</evidence>
<dbReference type="RefSeq" id="XP_019621631.1">
    <property type="nucleotide sequence ID" value="XM_019766072.1"/>
</dbReference>
<evidence type="ECO:0000256" key="1">
    <source>
        <dbReference type="SAM" id="MobiDB-lite"/>
    </source>
</evidence>
<dbReference type="KEGG" id="bbel:109467921"/>
<gene>
    <name evidence="3 4" type="primary">LOC109467921</name>
</gene>
<dbReference type="RefSeq" id="XP_019621630.1">
    <property type="nucleotide sequence ID" value="XM_019766071.1"/>
</dbReference>
<feature type="region of interest" description="Disordered" evidence="1">
    <location>
        <begin position="1"/>
        <end position="97"/>
    </location>
</feature>
<keyword evidence="2" id="KW-1185">Reference proteome</keyword>
<feature type="compositionally biased region" description="Basic residues" evidence="1">
    <location>
        <begin position="463"/>
        <end position="486"/>
    </location>
</feature>
<feature type="compositionally biased region" description="Polar residues" evidence="1">
    <location>
        <begin position="75"/>
        <end position="84"/>
    </location>
</feature>
<feature type="compositionally biased region" description="Low complexity" evidence="1">
    <location>
        <begin position="496"/>
        <end position="510"/>
    </location>
</feature>
<proteinExistence type="predicted"/>
<feature type="region of interest" description="Disordered" evidence="1">
    <location>
        <begin position="273"/>
        <end position="313"/>
    </location>
</feature>
<protein>
    <submittedName>
        <fullName evidence="3 4">Proline-rich receptor-like protein kinase PERK10 isoform X1</fullName>
    </submittedName>
</protein>
<reference evidence="3 4" key="1">
    <citation type="submission" date="2025-04" db="UniProtKB">
        <authorList>
            <consortium name="RefSeq"/>
        </authorList>
    </citation>
    <scope>IDENTIFICATION</scope>
    <source>
        <tissue evidence="3 4">Gonad</tissue>
    </source>
</reference>
<name>A0A6P4XYA8_BRABE</name>